<evidence type="ECO:0000313" key="7">
    <source>
        <dbReference type="EMBL" id="TYA14256.1"/>
    </source>
</evidence>
<dbReference type="AlphaFoldDB" id="A0A5D0CWD5"/>
<dbReference type="GO" id="GO:0050660">
    <property type="term" value="F:flavin adenine dinucleotide binding"/>
    <property type="evidence" value="ECO:0007669"/>
    <property type="project" value="TreeGrafter"/>
</dbReference>
<keyword evidence="8" id="KW-1185">Reference proteome</keyword>
<dbReference type="InterPro" id="IPR029061">
    <property type="entry name" value="THDP-binding"/>
</dbReference>
<dbReference type="InterPro" id="IPR012001">
    <property type="entry name" value="Thiamin_PyroP_enz_TPP-bd_dom"/>
</dbReference>
<evidence type="ECO:0000256" key="1">
    <source>
        <dbReference type="ARBA" id="ARBA00007812"/>
    </source>
</evidence>
<dbReference type="RefSeq" id="WP_148449745.1">
    <property type="nucleotide sequence ID" value="NZ_VSDO01000001.1"/>
</dbReference>
<dbReference type="Proteomes" id="UP000325218">
    <property type="component" value="Unassembled WGS sequence"/>
</dbReference>
<reference evidence="7 8" key="1">
    <citation type="submission" date="2019-08" db="EMBL/GenBank/DDBJ databases">
        <title>Genome sequencing of Paenibacillus faecis DSM 23593(T).</title>
        <authorList>
            <person name="Kook J.-K."/>
            <person name="Park S.-N."/>
            <person name="Lim Y.K."/>
        </authorList>
    </citation>
    <scope>NUCLEOTIDE SEQUENCE [LARGE SCALE GENOMIC DNA]</scope>
    <source>
        <strain evidence="7 8">DSM 23593</strain>
    </source>
</reference>
<feature type="domain" description="Thiamine pyrophosphate enzyme central" evidence="4">
    <location>
        <begin position="191"/>
        <end position="327"/>
    </location>
</feature>
<dbReference type="Pfam" id="PF00205">
    <property type="entry name" value="TPP_enzyme_M"/>
    <property type="match status" value="1"/>
</dbReference>
<dbReference type="PANTHER" id="PTHR18968:SF13">
    <property type="entry name" value="ACETOLACTATE SYNTHASE CATALYTIC SUBUNIT, MITOCHONDRIAL"/>
    <property type="match status" value="1"/>
</dbReference>
<protein>
    <submittedName>
        <fullName evidence="7">Thiamine pyrophosphate-binding protein</fullName>
    </submittedName>
</protein>
<dbReference type="CDD" id="cd00568">
    <property type="entry name" value="TPP_enzymes"/>
    <property type="match status" value="1"/>
</dbReference>
<evidence type="ECO:0000259" key="5">
    <source>
        <dbReference type="Pfam" id="PF02775"/>
    </source>
</evidence>
<accession>A0A5D0CWD5</accession>
<comment type="similarity">
    <text evidence="1 3">Belongs to the TPP enzyme family.</text>
</comment>
<proteinExistence type="inferred from homology"/>
<dbReference type="GO" id="GO:0005948">
    <property type="term" value="C:acetolactate synthase complex"/>
    <property type="evidence" value="ECO:0007669"/>
    <property type="project" value="TreeGrafter"/>
</dbReference>
<gene>
    <name evidence="7" type="ORF">FRY98_00795</name>
</gene>
<dbReference type="GO" id="GO:0003984">
    <property type="term" value="F:acetolactate synthase activity"/>
    <property type="evidence" value="ECO:0007669"/>
    <property type="project" value="TreeGrafter"/>
</dbReference>
<feature type="domain" description="Thiamine pyrophosphate enzyme TPP-binding" evidence="5">
    <location>
        <begin position="379"/>
        <end position="524"/>
    </location>
</feature>
<evidence type="ECO:0000256" key="2">
    <source>
        <dbReference type="ARBA" id="ARBA00023052"/>
    </source>
</evidence>
<dbReference type="Pfam" id="PF02776">
    <property type="entry name" value="TPP_enzyme_N"/>
    <property type="match status" value="1"/>
</dbReference>
<dbReference type="GO" id="GO:0000287">
    <property type="term" value="F:magnesium ion binding"/>
    <property type="evidence" value="ECO:0007669"/>
    <property type="project" value="InterPro"/>
</dbReference>
<organism evidence="7 8">
    <name type="scientific">Paenibacillus faecis</name>
    <dbReference type="NCBI Taxonomy" id="862114"/>
    <lineage>
        <taxon>Bacteria</taxon>
        <taxon>Bacillati</taxon>
        <taxon>Bacillota</taxon>
        <taxon>Bacilli</taxon>
        <taxon>Bacillales</taxon>
        <taxon>Paenibacillaceae</taxon>
        <taxon>Paenibacillus</taxon>
    </lineage>
</organism>
<dbReference type="SUPFAM" id="SSF52518">
    <property type="entry name" value="Thiamin diphosphate-binding fold (THDP-binding)"/>
    <property type="match status" value="2"/>
</dbReference>
<dbReference type="Pfam" id="PF02775">
    <property type="entry name" value="TPP_enzyme_C"/>
    <property type="match status" value="1"/>
</dbReference>
<dbReference type="InterPro" id="IPR012000">
    <property type="entry name" value="Thiamin_PyroP_enz_cen_dom"/>
</dbReference>
<dbReference type="Gene3D" id="3.40.50.1220">
    <property type="entry name" value="TPP-binding domain"/>
    <property type="match status" value="1"/>
</dbReference>
<comment type="caution">
    <text evidence="7">The sequence shown here is derived from an EMBL/GenBank/DDBJ whole genome shotgun (WGS) entry which is preliminary data.</text>
</comment>
<evidence type="ECO:0000259" key="4">
    <source>
        <dbReference type="Pfam" id="PF00205"/>
    </source>
</evidence>
<evidence type="ECO:0000313" key="8">
    <source>
        <dbReference type="Proteomes" id="UP000325218"/>
    </source>
</evidence>
<dbReference type="InterPro" id="IPR045229">
    <property type="entry name" value="TPP_enz"/>
</dbReference>
<dbReference type="SUPFAM" id="SSF52467">
    <property type="entry name" value="DHS-like NAD/FAD-binding domain"/>
    <property type="match status" value="1"/>
</dbReference>
<dbReference type="InterPro" id="IPR011766">
    <property type="entry name" value="TPP_enzyme_TPP-bd"/>
</dbReference>
<dbReference type="CDD" id="cd07035">
    <property type="entry name" value="TPP_PYR_POX_like"/>
    <property type="match status" value="1"/>
</dbReference>
<sequence>MKNVVQLLVETLVNLGIKHAFGIPGKSIAPLILEFGNQDIEFILGRHESGSGFSAGGYAFTNHKLGVVVATSGPGGTNLVTAAAHAKMNGLPVLFITGHQSAAELGIPQCQDSSQYGIDLAEIMKPVTLFSTMVTRGDTFPAILTYALREAMTGRKGPVHLCIPFDVMISPVSDSLVQLPSGNVNYIATNLEEAILRLRKARKPVILAGKGVVLSGAQKELAAFAETFHIPIVTTPGGKGSVYSAHPLYYGPFGLGGHQKAKDLLKSGVDLLLVMGSRLSDTALAGLDRSYYPGEIIQFDIAHEFMGGIIKSKYLHIFGDLRTNLEEILRLYPNEPAKVHTAKTYHDPLPVLQNLSVAEVCQAVGDMIPENTMVFADDGAHGYHAVRWLDLKPGVKFFFDSYFASMANAIGMAIGARFADQEQNVICLTGDGCVFMLGSEINTCVAEQLPVIFIVINNGQLDMALKGMRQFTGRTDGTIFKQPLDVAAYAASMGADSAACSTLDEFKQVFKRALGSNKPFVIDVLVDKEEIPSSLAREMKLD</sequence>
<dbReference type="GO" id="GO:0030976">
    <property type="term" value="F:thiamine pyrophosphate binding"/>
    <property type="evidence" value="ECO:0007669"/>
    <property type="project" value="InterPro"/>
</dbReference>
<evidence type="ECO:0000259" key="6">
    <source>
        <dbReference type="Pfam" id="PF02776"/>
    </source>
</evidence>
<name>A0A5D0CWD5_9BACL</name>
<dbReference type="InterPro" id="IPR029035">
    <property type="entry name" value="DHS-like_NAD/FAD-binding_dom"/>
</dbReference>
<keyword evidence="2 3" id="KW-0786">Thiamine pyrophosphate</keyword>
<dbReference type="GO" id="GO:0009099">
    <property type="term" value="P:L-valine biosynthetic process"/>
    <property type="evidence" value="ECO:0007669"/>
    <property type="project" value="TreeGrafter"/>
</dbReference>
<feature type="domain" description="Thiamine pyrophosphate enzyme N-terminal TPP-binding" evidence="6">
    <location>
        <begin position="3"/>
        <end position="115"/>
    </location>
</feature>
<dbReference type="EMBL" id="VSDO01000001">
    <property type="protein sequence ID" value="TYA14256.1"/>
    <property type="molecule type" value="Genomic_DNA"/>
</dbReference>
<dbReference type="PANTHER" id="PTHR18968">
    <property type="entry name" value="THIAMINE PYROPHOSPHATE ENZYMES"/>
    <property type="match status" value="1"/>
</dbReference>
<dbReference type="GO" id="GO:0009097">
    <property type="term" value="P:isoleucine biosynthetic process"/>
    <property type="evidence" value="ECO:0007669"/>
    <property type="project" value="TreeGrafter"/>
</dbReference>
<evidence type="ECO:0000256" key="3">
    <source>
        <dbReference type="RuleBase" id="RU362132"/>
    </source>
</evidence>
<dbReference type="OrthoDB" id="4494979at2"/>
<dbReference type="Gene3D" id="3.40.50.970">
    <property type="match status" value="2"/>
</dbReference>